<comment type="subunit">
    <text evidence="3 11">Homodimer.</text>
</comment>
<dbReference type="EMBL" id="JAAKDE010000023">
    <property type="protein sequence ID" value="MBA2133852.1"/>
    <property type="molecule type" value="Genomic_DNA"/>
</dbReference>
<dbReference type="PANTHER" id="PTHR43322">
    <property type="entry name" value="1-D-DEOXYXYLULOSE 5-PHOSPHATE SYNTHASE-RELATED"/>
    <property type="match status" value="1"/>
</dbReference>
<dbReference type="PANTHER" id="PTHR43322:SF5">
    <property type="entry name" value="1-DEOXY-D-XYLULOSE-5-PHOSPHATE SYNTHASE, CHLOROPLASTIC"/>
    <property type="match status" value="1"/>
</dbReference>
<dbReference type="GO" id="GO:0016114">
    <property type="term" value="P:terpenoid biosynthetic process"/>
    <property type="evidence" value="ECO:0007669"/>
    <property type="project" value="UniProtKB-UniRule"/>
</dbReference>
<keyword evidence="7 11" id="KW-0784">Thiamine biosynthesis</keyword>
<comment type="function">
    <text evidence="10 11">Catalyzes the acyloin condensation reaction between C atoms 2 and 3 of pyruvate and glyceraldehyde 3-phosphate to yield 1-deoxy-D-xylulose-5-phosphate (DXP).</text>
</comment>
<dbReference type="Pfam" id="PF13292">
    <property type="entry name" value="DXP_synthase_N"/>
    <property type="match status" value="1"/>
</dbReference>
<dbReference type="SUPFAM" id="SSF52922">
    <property type="entry name" value="TK C-terminal domain-like"/>
    <property type="match status" value="1"/>
</dbReference>
<dbReference type="InterPro" id="IPR009014">
    <property type="entry name" value="Transketo_C/PFOR_II"/>
</dbReference>
<dbReference type="SUPFAM" id="SSF52518">
    <property type="entry name" value="Thiamin diphosphate-binding fold (THDP-binding)"/>
    <property type="match status" value="2"/>
</dbReference>
<organism evidence="13 14">
    <name type="scientific">Capillibacterium thermochitinicola</name>
    <dbReference type="NCBI Taxonomy" id="2699427"/>
    <lineage>
        <taxon>Bacteria</taxon>
        <taxon>Bacillati</taxon>
        <taxon>Bacillota</taxon>
        <taxon>Capillibacterium</taxon>
    </lineage>
</organism>
<evidence type="ECO:0000256" key="1">
    <source>
        <dbReference type="ARBA" id="ARBA00004980"/>
    </source>
</evidence>
<dbReference type="Gene3D" id="3.40.50.920">
    <property type="match status" value="1"/>
</dbReference>
<dbReference type="GO" id="GO:0019288">
    <property type="term" value="P:isopentenyl diphosphate biosynthetic process, methylerythritol 4-phosphate pathway"/>
    <property type="evidence" value="ECO:0007669"/>
    <property type="project" value="TreeGrafter"/>
</dbReference>
<keyword evidence="6 11" id="KW-0460">Magnesium</keyword>
<feature type="domain" description="Transketolase-like pyrimidine-binding" evidence="12">
    <location>
        <begin position="313"/>
        <end position="477"/>
    </location>
</feature>
<feature type="binding site" evidence="11">
    <location>
        <position position="172"/>
    </location>
    <ligand>
        <name>thiamine diphosphate</name>
        <dbReference type="ChEBI" id="CHEBI:58937"/>
    </ligand>
</feature>
<dbReference type="PROSITE" id="PS00802">
    <property type="entry name" value="TRANSKETOLASE_2"/>
    <property type="match status" value="1"/>
</dbReference>
<dbReference type="FunFam" id="3.40.50.970:FF:000005">
    <property type="entry name" value="1-deoxy-D-xylulose-5-phosphate synthase"/>
    <property type="match status" value="1"/>
</dbReference>
<feature type="binding site" evidence="11">
    <location>
        <position position="143"/>
    </location>
    <ligand>
        <name>Mg(2+)</name>
        <dbReference type="ChEBI" id="CHEBI:18420"/>
    </ligand>
</feature>
<evidence type="ECO:0000256" key="10">
    <source>
        <dbReference type="ARBA" id="ARBA00055605"/>
    </source>
</evidence>
<dbReference type="GO" id="GO:0009228">
    <property type="term" value="P:thiamine biosynthetic process"/>
    <property type="evidence" value="ECO:0007669"/>
    <property type="project" value="UniProtKB-UniRule"/>
</dbReference>
<dbReference type="CDD" id="cd02007">
    <property type="entry name" value="TPP_DXS"/>
    <property type="match status" value="1"/>
</dbReference>
<dbReference type="GO" id="GO:0000287">
    <property type="term" value="F:magnesium ion binding"/>
    <property type="evidence" value="ECO:0007669"/>
    <property type="project" value="UniProtKB-UniRule"/>
</dbReference>
<keyword evidence="5 11" id="KW-0479">Metal-binding</keyword>
<protein>
    <recommendedName>
        <fullName evidence="11">1-deoxy-D-xylulose-5-phosphate synthase</fullName>
        <ecNumber evidence="11">2.2.1.7</ecNumber>
    </recommendedName>
    <alternativeName>
        <fullName evidence="11">1-deoxyxylulose-5-phosphate synthase</fullName>
        <shortName evidence="11">DXP synthase</shortName>
        <shortName evidence="11">DXPS</shortName>
    </alternativeName>
</protein>
<comment type="catalytic activity">
    <reaction evidence="11">
        <text>D-glyceraldehyde 3-phosphate + pyruvate + H(+) = 1-deoxy-D-xylulose 5-phosphate + CO2</text>
        <dbReference type="Rhea" id="RHEA:12605"/>
        <dbReference type="ChEBI" id="CHEBI:15361"/>
        <dbReference type="ChEBI" id="CHEBI:15378"/>
        <dbReference type="ChEBI" id="CHEBI:16526"/>
        <dbReference type="ChEBI" id="CHEBI:57792"/>
        <dbReference type="ChEBI" id="CHEBI:59776"/>
        <dbReference type="EC" id="2.2.1.7"/>
    </reaction>
</comment>
<comment type="cofactor">
    <cofactor evidence="11">
        <name>Mg(2+)</name>
        <dbReference type="ChEBI" id="CHEBI:18420"/>
    </cofactor>
    <text evidence="11">Binds 1 Mg(2+) ion per subunit.</text>
</comment>
<evidence type="ECO:0000256" key="3">
    <source>
        <dbReference type="ARBA" id="ARBA00011738"/>
    </source>
</evidence>
<dbReference type="Gene3D" id="3.40.50.970">
    <property type="match status" value="2"/>
</dbReference>
<dbReference type="InterPro" id="IPR005477">
    <property type="entry name" value="Dxylulose-5-P_synthase"/>
</dbReference>
<evidence type="ECO:0000256" key="5">
    <source>
        <dbReference type="ARBA" id="ARBA00022723"/>
    </source>
</evidence>
<dbReference type="Pfam" id="PF02779">
    <property type="entry name" value="Transket_pyr"/>
    <property type="match status" value="1"/>
</dbReference>
<dbReference type="InterPro" id="IPR029061">
    <property type="entry name" value="THDP-binding"/>
</dbReference>
<evidence type="ECO:0000256" key="4">
    <source>
        <dbReference type="ARBA" id="ARBA00022679"/>
    </source>
</evidence>
<reference evidence="13" key="1">
    <citation type="submission" date="2020-06" db="EMBL/GenBank/DDBJ databases">
        <title>Novel chitinolytic bacterium.</title>
        <authorList>
            <person name="Ungkulpasvich U."/>
            <person name="Kosugi A."/>
            <person name="Uke A."/>
        </authorList>
    </citation>
    <scope>NUCLEOTIDE SEQUENCE</scope>
    <source>
        <strain evidence="13">UUS1-1</strain>
    </source>
</reference>
<dbReference type="RefSeq" id="WP_181340317.1">
    <property type="nucleotide sequence ID" value="NZ_JAAKDE010000023.1"/>
</dbReference>
<evidence type="ECO:0000313" key="13">
    <source>
        <dbReference type="EMBL" id="MBA2133852.1"/>
    </source>
</evidence>
<dbReference type="Pfam" id="PF02780">
    <property type="entry name" value="Transketolase_C"/>
    <property type="match status" value="1"/>
</dbReference>
<gene>
    <name evidence="11" type="primary">dxs</name>
    <name evidence="13" type="ORF">G5B42_09945</name>
</gene>
<dbReference type="SMART" id="SM00861">
    <property type="entry name" value="Transket_pyr"/>
    <property type="match status" value="1"/>
</dbReference>
<proteinExistence type="inferred from homology"/>
<feature type="binding site" evidence="11">
    <location>
        <position position="172"/>
    </location>
    <ligand>
        <name>Mg(2+)</name>
        <dbReference type="ChEBI" id="CHEBI:18420"/>
    </ligand>
</feature>
<feature type="binding site" evidence="11">
    <location>
        <position position="71"/>
    </location>
    <ligand>
        <name>thiamine diphosphate</name>
        <dbReference type="ChEBI" id="CHEBI:58937"/>
    </ligand>
</feature>
<dbReference type="InterPro" id="IPR020826">
    <property type="entry name" value="Transketolase_BS"/>
</dbReference>
<accession>A0A8J6I429</accession>
<feature type="binding site" evidence="11">
    <location>
        <begin position="144"/>
        <end position="145"/>
    </location>
    <ligand>
        <name>thiamine diphosphate</name>
        <dbReference type="ChEBI" id="CHEBI:58937"/>
    </ligand>
</feature>
<evidence type="ECO:0000313" key="14">
    <source>
        <dbReference type="Proteomes" id="UP000657177"/>
    </source>
</evidence>
<dbReference type="PROSITE" id="PS00801">
    <property type="entry name" value="TRANSKETOLASE_1"/>
    <property type="match status" value="1"/>
</dbReference>
<feature type="binding site" evidence="11">
    <location>
        <begin position="112"/>
        <end position="114"/>
    </location>
    <ligand>
        <name>thiamine diphosphate</name>
        <dbReference type="ChEBI" id="CHEBI:58937"/>
    </ligand>
</feature>
<dbReference type="EC" id="2.2.1.7" evidence="11"/>
<comment type="cofactor">
    <cofactor evidence="11">
        <name>thiamine diphosphate</name>
        <dbReference type="ChEBI" id="CHEBI:58937"/>
    </cofactor>
    <text evidence="11">Binds 1 thiamine pyrophosphate per subunit.</text>
</comment>
<dbReference type="UniPathway" id="UPA00064">
    <property type="reaction ID" value="UER00091"/>
</dbReference>
<comment type="pathway">
    <text evidence="1 11">Metabolic intermediate biosynthesis; 1-deoxy-D-xylulose 5-phosphate biosynthesis; 1-deoxy-D-xylulose 5-phosphate from D-glyceraldehyde 3-phosphate and pyruvate: step 1/1.</text>
</comment>
<keyword evidence="4 11" id="KW-0808">Transferase</keyword>
<dbReference type="CDD" id="cd07033">
    <property type="entry name" value="TPP_PYR_DXS_TK_like"/>
    <property type="match status" value="1"/>
</dbReference>
<dbReference type="HAMAP" id="MF_00315">
    <property type="entry name" value="DXP_synth"/>
    <property type="match status" value="1"/>
</dbReference>
<evidence type="ECO:0000256" key="8">
    <source>
        <dbReference type="ARBA" id="ARBA00023052"/>
    </source>
</evidence>
<keyword evidence="8 11" id="KW-0786">Thiamine pyrophosphate</keyword>
<name>A0A8J6I429_9FIRM</name>
<dbReference type="GO" id="GO:0008661">
    <property type="term" value="F:1-deoxy-D-xylulose-5-phosphate synthase activity"/>
    <property type="evidence" value="ECO:0007669"/>
    <property type="project" value="UniProtKB-UniRule"/>
</dbReference>
<comment type="caution">
    <text evidence="13">The sequence shown here is derived from an EMBL/GenBank/DDBJ whole genome shotgun (WGS) entry which is preliminary data.</text>
</comment>
<dbReference type="FunFam" id="3.40.50.920:FF:000002">
    <property type="entry name" value="1-deoxy-D-xylulose-5-phosphate synthase"/>
    <property type="match status" value="1"/>
</dbReference>
<feature type="binding site" evidence="11">
    <location>
        <position position="283"/>
    </location>
    <ligand>
        <name>thiamine diphosphate</name>
        <dbReference type="ChEBI" id="CHEBI:58937"/>
    </ligand>
</feature>
<sequence>MLADRKLPEDLKKMSYTELEDLAAEIRNLLIETVAKRGGHLAPNLGVVELTLALHKVFNSPEDKIIWDVGHQSYVHKIVTGRWQDFHTLRQRGGISGFPKPEESPHDVFATGHSSTSISVALGLAKARDLRGEDYKVVAVIGDGSLTGGLAFEALNNAGHLKTNLIVVLNDNEMSIAPNVGALSTYLSQARLNPTLYKFRADLEQFIQKIPKVGETTFRYLDKIKDSLKYMVISGILFEELGFTYIGPVDGHNLRQLTQTLTDAAHRQGPVLIHVRTKKGKGYPPAEKDPIRFHGVPGFEVSTGKLPNHSGPPTYTEVFGATLVKAAAEDERIVAITAAMTEGTGLRQFSQAFPARFFDVGIAEGHAVTMAGGLARAGMKPVVAIYSTFLQRAFDQILHDVCLQSLPVVFAIDRAGVVGEDGPTHHGVFDLAYLRMMPGLTIMVPKDENELRQMLLLALKMDKPVAIRYPRGQGTGGSLSTVQAFKSGEAEVLREGDDAAILALGPMVHKAMTAADLLKNIGIHCAVINARFVKPLDQQTILDWARRVPHLITVEDHVLTGGFGSAVLELLAEAGIQHVQITRLGYPDQFIETATIPELHELYGLTAEGIFRSVAGRRLTLASGKK</sequence>
<dbReference type="GO" id="GO:0030976">
    <property type="term" value="F:thiamine pyrophosphate binding"/>
    <property type="evidence" value="ECO:0007669"/>
    <property type="project" value="UniProtKB-UniRule"/>
</dbReference>
<dbReference type="GO" id="GO:0005829">
    <property type="term" value="C:cytosol"/>
    <property type="evidence" value="ECO:0007669"/>
    <property type="project" value="TreeGrafter"/>
</dbReference>
<keyword evidence="9 11" id="KW-0414">Isoprene biosynthesis</keyword>
<evidence type="ECO:0000256" key="11">
    <source>
        <dbReference type="HAMAP-Rule" id="MF_00315"/>
    </source>
</evidence>
<dbReference type="InterPro" id="IPR049557">
    <property type="entry name" value="Transketolase_CS"/>
</dbReference>
<comment type="similarity">
    <text evidence="2 11">Belongs to the transketolase family. DXPS subfamily.</text>
</comment>
<dbReference type="Proteomes" id="UP000657177">
    <property type="component" value="Unassembled WGS sequence"/>
</dbReference>
<keyword evidence="14" id="KW-1185">Reference proteome</keyword>
<feature type="binding site" evidence="11">
    <location>
        <position position="364"/>
    </location>
    <ligand>
        <name>thiamine diphosphate</name>
        <dbReference type="ChEBI" id="CHEBI:58937"/>
    </ligand>
</feature>
<dbReference type="InterPro" id="IPR005475">
    <property type="entry name" value="Transketolase-like_Pyr-bd"/>
</dbReference>
<evidence type="ECO:0000259" key="12">
    <source>
        <dbReference type="SMART" id="SM00861"/>
    </source>
</evidence>
<dbReference type="AlphaFoldDB" id="A0A8J6I429"/>
<dbReference type="NCBIfam" id="NF003933">
    <property type="entry name" value="PRK05444.2-2"/>
    <property type="match status" value="1"/>
</dbReference>
<evidence type="ECO:0000256" key="6">
    <source>
        <dbReference type="ARBA" id="ARBA00022842"/>
    </source>
</evidence>
<evidence type="ECO:0000256" key="7">
    <source>
        <dbReference type="ARBA" id="ARBA00022977"/>
    </source>
</evidence>
<evidence type="ECO:0000256" key="2">
    <source>
        <dbReference type="ARBA" id="ARBA00011081"/>
    </source>
</evidence>
<dbReference type="NCBIfam" id="TIGR00204">
    <property type="entry name" value="dxs"/>
    <property type="match status" value="1"/>
</dbReference>
<dbReference type="InterPro" id="IPR033248">
    <property type="entry name" value="Transketolase_C"/>
</dbReference>
<evidence type="ECO:0000256" key="9">
    <source>
        <dbReference type="ARBA" id="ARBA00023229"/>
    </source>
</evidence>